<gene>
    <name evidence="1" type="ORF">METZ01_LOCUS209925</name>
</gene>
<evidence type="ECO:0008006" key="2">
    <source>
        <dbReference type="Google" id="ProtNLM"/>
    </source>
</evidence>
<organism evidence="1">
    <name type="scientific">marine metagenome</name>
    <dbReference type="NCBI Taxonomy" id="408172"/>
    <lineage>
        <taxon>unclassified sequences</taxon>
        <taxon>metagenomes</taxon>
        <taxon>ecological metagenomes</taxon>
    </lineage>
</organism>
<sequence length="167" mass="19657">MKVYEITAKQIINRPITEVFDFFSRAENLSVVTPEKLGFQILTPTPIKMDKGAIIDYTIRLMGLRVRWRSLITAYDPLYSFTDEQIKGPYSFWHHTHDFRQTNNGVEITDRVCYVAPFGLLGRITNWLWIQHDLKQIFEYRRSVINELFSTEKYKLYTSDTNHGAIA</sequence>
<reference evidence="1" key="1">
    <citation type="submission" date="2018-05" db="EMBL/GenBank/DDBJ databases">
        <authorList>
            <person name="Lanie J.A."/>
            <person name="Ng W.-L."/>
            <person name="Kazmierczak K.M."/>
            <person name="Andrzejewski T.M."/>
            <person name="Davidsen T.M."/>
            <person name="Wayne K.J."/>
            <person name="Tettelin H."/>
            <person name="Glass J.I."/>
            <person name="Rusch D."/>
            <person name="Podicherti R."/>
            <person name="Tsui H.-C.T."/>
            <person name="Winkler M.E."/>
        </authorList>
    </citation>
    <scope>NUCLEOTIDE SEQUENCE</scope>
</reference>
<evidence type="ECO:0000313" key="1">
    <source>
        <dbReference type="EMBL" id="SVB57071.1"/>
    </source>
</evidence>
<dbReference type="Gene3D" id="3.30.530.20">
    <property type="match status" value="1"/>
</dbReference>
<dbReference type="EMBL" id="UINC01047603">
    <property type="protein sequence ID" value="SVB57071.1"/>
    <property type="molecule type" value="Genomic_DNA"/>
</dbReference>
<dbReference type="SUPFAM" id="SSF55961">
    <property type="entry name" value="Bet v1-like"/>
    <property type="match status" value="1"/>
</dbReference>
<accession>A0A382F4M6</accession>
<protein>
    <recommendedName>
        <fullName evidence="2">Coenzyme Q-binding protein COQ10 START domain-containing protein</fullName>
    </recommendedName>
</protein>
<name>A0A382F4M6_9ZZZZ</name>
<dbReference type="CDD" id="cd07820">
    <property type="entry name" value="SRPBCC_3"/>
    <property type="match status" value="1"/>
</dbReference>
<dbReference type="InterPro" id="IPR023393">
    <property type="entry name" value="START-like_dom_sf"/>
</dbReference>
<proteinExistence type="predicted"/>
<dbReference type="AlphaFoldDB" id="A0A382F4M6"/>